<gene>
    <name evidence="1" type="ORF">FS320_24190</name>
</gene>
<organism evidence="1 2">
    <name type="scientific">Microvirga tunisiensis</name>
    <dbReference type="NCBI Taxonomy" id="2108360"/>
    <lineage>
        <taxon>Bacteria</taxon>
        <taxon>Pseudomonadati</taxon>
        <taxon>Pseudomonadota</taxon>
        <taxon>Alphaproteobacteria</taxon>
        <taxon>Hyphomicrobiales</taxon>
        <taxon>Methylobacteriaceae</taxon>
        <taxon>Microvirga</taxon>
    </lineage>
</organism>
<accession>A0A5N7MNZ0</accession>
<dbReference type="RefSeq" id="WP_152714479.1">
    <property type="nucleotide sequence ID" value="NZ_VOSJ01000129.1"/>
</dbReference>
<dbReference type="EMBL" id="VOSK01000128">
    <property type="protein sequence ID" value="MPR28179.1"/>
    <property type="molecule type" value="Genomic_DNA"/>
</dbReference>
<proteinExistence type="predicted"/>
<reference evidence="1 2" key="1">
    <citation type="journal article" date="2019" name="Syst. Appl. Microbiol.">
        <title>Microvirga tunisiensis sp. nov., a root nodule symbiotic bacterium isolated from Lupinus micranthus and L. luteus grown in Northern Tunisia.</title>
        <authorList>
            <person name="Msaddak A."/>
            <person name="Rejili M."/>
            <person name="Duran D."/>
            <person name="Mars M."/>
            <person name="Palacios J.M."/>
            <person name="Ruiz-Argueso T."/>
            <person name="Rey L."/>
            <person name="Imperial J."/>
        </authorList>
    </citation>
    <scope>NUCLEOTIDE SEQUENCE [LARGE SCALE GENOMIC DNA]</scope>
    <source>
        <strain evidence="1 2">Lmie10</strain>
    </source>
</reference>
<evidence type="ECO:0000313" key="1">
    <source>
        <dbReference type="EMBL" id="MPR28179.1"/>
    </source>
</evidence>
<sequence length="84" mass="9378">MSYVPTESIALHIVRHLVRGLGKTQGQGVAIQTLRHWWTMSLGQQSENFELGLEYAGNCHWIERGPDNIVLLTSQGSAKVGTFR</sequence>
<evidence type="ECO:0000313" key="2">
    <source>
        <dbReference type="Proteomes" id="UP000403266"/>
    </source>
</evidence>
<comment type="caution">
    <text evidence="1">The sequence shown here is derived from an EMBL/GenBank/DDBJ whole genome shotgun (WGS) entry which is preliminary data.</text>
</comment>
<keyword evidence="2" id="KW-1185">Reference proteome</keyword>
<dbReference type="Proteomes" id="UP000403266">
    <property type="component" value="Unassembled WGS sequence"/>
</dbReference>
<protein>
    <submittedName>
        <fullName evidence="1">Uncharacterized protein</fullName>
    </submittedName>
</protein>
<name>A0A5N7MNZ0_9HYPH</name>
<dbReference type="AlphaFoldDB" id="A0A5N7MNZ0"/>